<accession>A0A067FWZ8</accession>
<sequence length="45" mass="5164">DNFHPLSARSVKDMLEEYLHDERQPSSSGFVLFPGLKKIMGFSHD</sequence>
<name>A0A067FWZ8_CITSI</name>
<gene>
    <name evidence="1" type="ORF">CISIN_1g0313212mg</name>
</gene>
<reference evidence="1 2" key="1">
    <citation type="submission" date="2014-04" db="EMBL/GenBank/DDBJ databases">
        <authorList>
            <consortium name="International Citrus Genome Consortium"/>
            <person name="Gmitter F."/>
            <person name="Chen C."/>
            <person name="Farmerie W."/>
            <person name="Harkins T."/>
            <person name="Desany B."/>
            <person name="Mohiuddin M."/>
            <person name="Kodira C."/>
            <person name="Borodovsky M."/>
            <person name="Lomsadze A."/>
            <person name="Burns P."/>
            <person name="Jenkins J."/>
            <person name="Prochnik S."/>
            <person name="Shu S."/>
            <person name="Chapman J."/>
            <person name="Pitluck S."/>
            <person name="Schmutz J."/>
            <person name="Rokhsar D."/>
        </authorList>
    </citation>
    <scope>NUCLEOTIDE SEQUENCE</scope>
</reference>
<evidence type="ECO:0000313" key="2">
    <source>
        <dbReference type="Proteomes" id="UP000027120"/>
    </source>
</evidence>
<dbReference type="Proteomes" id="UP000027120">
    <property type="component" value="Unassembled WGS sequence"/>
</dbReference>
<dbReference type="AlphaFoldDB" id="A0A067FWZ8"/>
<organism evidence="1 2">
    <name type="scientific">Citrus sinensis</name>
    <name type="common">Sweet orange</name>
    <name type="synonym">Citrus aurantium var. sinensis</name>
    <dbReference type="NCBI Taxonomy" id="2711"/>
    <lineage>
        <taxon>Eukaryota</taxon>
        <taxon>Viridiplantae</taxon>
        <taxon>Streptophyta</taxon>
        <taxon>Embryophyta</taxon>
        <taxon>Tracheophyta</taxon>
        <taxon>Spermatophyta</taxon>
        <taxon>Magnoliopsida</taxon>
        <taxon>eudicotyledons</taxon>
        <taxon>Gunneridae</taxon>
        <taxon>Pentapetalae</taxon>
        <taxon>rosids</taxon>
        <taxon>malvids</taxon>
        <taxon>Sapindales</taxon>
        <taxon>Rutaceae</taxon>
        <taxon>Aurantioideae</taxon>
        <taxon>Citrus</taxon>
    </lineage>
</organism>
<keyword evidence="2" id="KW-1185">Reference proteome</keyword>
<dbReference type="EMBL" id="KK784895">
    <property type="protein sequence ID" value="KDO67972.1"/>
    <property type="molecule type" value="Genomic_DNA"/>
</dbReference>
<protein>
    <submittedName>
        <fullName evidence="1">Uncharacterized protein</fullName>
    </submittedName>
</protein>
<feature type="non-terminal residue" evidence="1">
    <location>
        <position position="1"/>
    </location>
</feature>
<proteinExistence type="predicted"/>
<evidence type="ECO:0000313" key="1">
    <source>
        <dbReference type="EMBL" id="KDO67972.1"/>
    </source>
</evidence>